<keyword evidence="1" id="KW-0472">Membrane</keyword>
<comment type="caution">
    <text evidence="2">The sequence shown here is derived from an EMBL/GenBank/DDBJ whole genome shotgun (WGS) entry which is preliminary data.</text>
</comment>
<protein>
    <submittedName>
        <fullName evidence="2">Uncharacterized protein</fullName>
    </submittedName>
</protein>
<feature type="transmembrane region" description="Helical" evidence="1">
    <location>
        <begin position="21"/>
        <end position="39"/>
    </location>
</feature>
<sequence length="72" mass="7730">MTNEVGSAGRPQQNAAMRRKGGIFALAGIAVAAFGMIAWTTTTGIGWQPFFIFAGLGIALYGWLQLRKSRRA</sequence>
<dbReference type="AlphaFoldDB" id="A0A7V0T547"/>
<proteinExistence type="predicted"/>
<gene>
    <name evidence="2" type="ORF">ENN51_03550</name>
</gene>
<name>A0A7V0T547_UNCW3</name>
<evidence type="ECO:0000313" key="2">
    <source>
        <dbReference type="EMBL" id="HDQ99345.1"/>
    </source>
</evidence>
<dbReference type="EMBL" id="DSBX01000135">
    <property type="protein sequence ID" value="HDQ99345.1"/>
    <property type="molecule type" value="Genomic_DNA"/>
</dbReference>
<keyword evidence="1" id="KW-0812">Transmembrane</keyword>
<accession>A0A7V0T547</accession>
<organism evidence="2">
    <name type="scientific">candidate division WOR-3 bacterium</name>
    <dbReference type="NCBI Taxonomy" id="2052148"/>
    <lineage>
        <taxon>Bacteria</taxon>
        <taxon>Bacteria division WOR-3</taxon>
    </lineage>
</organism>
<reference evidence="2" key="1">
    <citation type="journal article" date="2020" name="mSystems">
        <title>Genome- and Community-Level Interaction Insights into Carbon Utilization and Element Cycling Functions of Hydrothermarchaeota in Hydrothermal Sediment.</title>
        <authorList>
            <person name="Zhou Z."/>
            <person name="Liu Y."/>
            <person name="Xu W."/>
            <person name="Pan J."/>
            <person name="Luo Z.H."/>
            <person name="Li M."/>
        </authorList>
    </citation>
    <scope>NUCLEOTIDE SEQUENCE [LARGE SCALE GENOMIC DNA]</scope>
    <source>
        <strain evidence="2">SpSt-1182</strain>
    </source>
</reference>
<evidence type="ECO:0000256" key="1">
    <source>
        <dbReference type="SAM" id="Phobius"/>
    </source>
</evidence>
<keyword evidence="1" id="KW-1133">Transmembrane helix</keyword>
<feature type="transmembrane region" description="Helical" evidence="1">
    <location>
        <begin position="45"/>
        <end position="64"/>
    </location>
</feature>
<dbReference type="Proteomes" id="UP000885672">
    <property type="component" value="Unassembled WGS sequence"/>
</dbReference>